<evidence type="ECO:0000259" key="16">
    <source>
        <dbReference type="PROSITE" id="PS51198"/>
    </source>
</evidence>
<evidence type="ECO:0000256" key="4">
    <source>
        <dbReference type="ARBA" id="ARBA00022801"/>
    </source>
</evidence>
<feature type="binding site" evidence="14">
    <location>
        <begin position="117"/>
        <end position="124"/>
    </location>
    <ligand>
        <name>ATP</name>
        <dbReference type="ChEBI" id="CHEBI:30616"/>
    </ligand>
</feature>
<evidence type="ECO:0000256" key="14">
    <source>
        <dbReference type="PROSITE-ProRule" id="PRU00560"/>
    </source>
</evidence>
<dbReference type="RefSeq" id="WP_259539033.1">
    <property type="nucleotide sequence ID" value="NZ_JANLCJ010000003.1"/>
</dbReference>
<feature type="compositionally biased region" description="Low complexity" evidence="15">
    <location>
        <begin position="47"/>
        <end position="73"/>
    </location>
</feature>
<dbReference type="Pfam" id="PF12705">
    <property type="entry name" value="PDDEXK_1"/>
    <property type="match status" value="1"/>
</dbReference>
<evidence type="ECO:0000256" key="9">
    <source>
        <dbReference type="ARBA" id="ARBA00023204"/>
    </source>
</evidence>
<feature type="domain" description="UvrD-like helicase C-terminal" evidence="17">
    <location>
        <begin position="454"/>
        <end position="770"/>
    </location>
</feature>
<feature type="region of interest" description="Disordered" evidence="15">
    <location>
        <begin position="1078"/>
        <end position="1100"/>
    </location>
</feature>
<accession>A0ABT2H2M5</accession>
<keyword evidence="8" id="KW-0238">DNA-binding</keyword>
<dbReference type="InterPro" id="IPR011604">
    <property type="entry name" value="PDDEXK-like_dom_sf"/>
</dbReference>
<comment type="caution">
    <text evidence="18">The sequence shown here is derived from an EMBL/GenBank/DDBJ whole genome shotgun (WGS) entry which is preliminary data.</text>
</comment>
<keyword evidence="5 14" id="KW-0347">Helicase</keyword>
<evidence type="ECO:0000256" key="10">
    <source>
        <dbReference type="ARBA" id="ARBA00023235"/>
    </source>
</evidence>
<dbReference type="EC" id="5.6.2.4" evidence="12"/>
<keyword evidence="10" id="KW-0413">Isomerase</keyword>
<dbReference type="GO" id="GO:0004386">
    <property type="term" value="F:helicase activity"/>
    <property type="evidence" value="ECO:0007669"/>
    <property type="project" value="UniProtKB-KW"/>
</dbReference>
<dbReference type="InterPro" id="IPR000212">
    <property type="entry name" value="DNA_helicase_UvrD/REP"/>
</dbReference>
<comment type="catalytic activity">
    <reaction evidence="11">
        <text>Couples ATP hydrolysis with the unwinding of duplex DNA by translocating in the 3'-5' direction.</text>
        <dbReference type="EC" id="5.6.2.4"/>
    </reaction>
</comment>
<dbReference type="PROSITE" id="PS51198">
    <property type="entry name" value="UVRD_HELICASE_ATP_BIND"/>
    <property type="match status" value="1"/>
</dbReference>
<evidence type="ECO:0000256" key="12">
    <source>
        <dbReference type="ARBA" id="ARBA00034808"/>
    </source>
</evidence>
<feature type="compositionally biased region" description="Basic and acidic residues" evidence="15">
    <location>
        <begin position="13"/>
        <end position="38"/>
    </location>
</feature>
<reference evidence="18" key="1">
    <citation type="submission" date="2022-08" db="EMBL/GenBank/DDBJ databases">
        <authorList>
            <person name="Deng Y."/>
            <person name="Han X.-F."/>
            <person name="Zhang Y.-Q."/>
        </authorList>
    </citation>
    <scope>NUCLEOTIDE SEQUENCE</scope>
    <source>
        <strain evidence="18">CPCC 203386</strain>
    </source>
</reference>
<dbReference type="Gene3D" id="3.90.320.10">
    <property type="match status" value="1"/>
</dbReference>
<evidence type="ECO:0000256" key="13">
    <source>
        <dbReference type="ARBA" id="ARBA00048988"/>
    </source>
</evidence>
<evidence type="ECO:0000313" key="18">
    <source>
        <dbReference type="EMBL" id="MCS5734185.1"/>
    </source>
</evidence>
<feature type="compositionally biased region" description="Acidic residues" evidence="15">
    <location>
        <begin position="1"/>
        <end position="12"/>
    </location>
</feature>
<dbReference type="CDD" id="cd17932">
    <property type="entry name" value="DEXQc_UvrD"/>
    <property type="match status" value="1"/>
</dbReference>
<keyword evidence="4 14" id="KW-0378">Hydrolase</keyword>
<evidence type="ECO:0000256" key="6">
    <source>
        <dbReference type="ARBA" id="ARBA00022839"/>
    </source>
</evidence>
<evidence type="ECO:0000259" key="17">
    <source>
        <dbReference type="PROSITE" id="PS51217"/>
    </source>
</evidence>
<evidence type="ECO:0000256" key="8">
    <source>
        <dbReference type="ARBA" id="ARBA00023125"/>
    </source>
</evidence>
<evidence type="ECO:0000256" key="15">
    <source>
        <dbReference type="SAM" id="MobiDB-lite"/>
    </source>
</evidence>
<evidence type="ECO:0000256" key="7">
    <source>
        <dbReference type="ARBA" id="ARBA00022840"/>
    </source>
</evidence>
<evidence type="ECO:0000256" key="2">
    <source>
        <dbReference type="ARBA" id="ARBA00022741"/>
    </source>
</evidence>
<feature type="compositionally biased region" description="Low complexity" evidence="15">
    <location>
        <begin position="1084"/>
        <end position="1100"/>
    </location>
</feature>
<keyword evidence="7 14" id="KW-0067">ATP-binding</keyword>
<sequence>MTDALFDLDDLDDPRAFERFERPARRPGSSEHAHAHENDDADDFGDFGEATSANTGQAAGPSTGPGASTGSRPVAPFPRAAGRISAIEIAERLDLPRPTDQQRAVIEAPLDPRIVVAGAGSGKTETMANRVVWLIANGLVAVPEVLGLTFTRKAAGELAERIRTRLQQLVQADFAHVAFDPFDAPSIATYNAFANSIFRENAVVIGRESEAAVLSEASAWQLARKVVVSSADPRLLEVEKSVDVVTSAVLSLSRALADNVITSAGVSAYAERFLQLGELPLGSARLKGVPGDLAKALGNVAALPLLLDLADAYAAEKIRRGYVEYSDQIALALAIVEGTPRVVDDYRDRFRVVLLDEYQDTSVVQTRLLSALFRGQAVMAVGDPHQSIYGWRGASAANLARFSADFAPAQRDVAAEPDRAALSGLAAQPHLPAPSAAPDPGHPFALSTSWRNPSLVLDAANTLVAPLTATAGVPVERLGPRPGVIRGSLDVSFSETVSDEAREVAVWLEAQLSVRDTEGRRRSAALLCRSVKKIEPFTAALEARGIPYHVLGIGGLLGQPAVADLVSTLRVLYYPTAGPDLVRVLGGARWRIGTKDLVALRSLASWISQRDHRFQKLDGAVAGQLRSSVVADEDRSIIDALDFLATASPGHTAVAGFSDVGLERLTAAARQFASLRTRAGLGLVDFVDLVQQQLLLDIEVLASPHATAGRASLDAFEEQLTSFLALDPTAGLGDFLSWLEEAEKRDRLEPRTEEPEPGTVQILTIHGAKGLEWDVVAIPRMVESELPGDPRSNLGWLSFGELPFDFRGDAAELPSLAWRSIEAQCDFKPALDAFKAANADHYAAEQRRLIYVAVTRARVNLLLSGSFWTTGVKKVRGPGLYLRELEAAGVIGTGLLPAVSAFDENPLAESENWTTWPRDPLGSRRPRVAAAAQAVLAADPAMATPYDHDIELLLAERAALRGERMLDVPVRIPASRFKDYVADPQAVVRALQRPMPERPFRQTRLGTRFHSWVEERFRQAGGSELVDLAFVAGESLDLFDDELEPFDDEFEPFGDRLDPLGLDEEGVGSLETAADDLADDLDRPTTSAATAPTTAAAPTTDVDEDRRFAQLVATFEASEFAGRRAEEVEVEIHLVLAGRVVVCKIDAIFADGDTFTVVDWKTGKAPVDAADLELKQLQLALYRLAYARWKGIDVDRVDAAFYFVADDEVVRPERLFSEDELVALLRESML</sequence>
<feature type="domain" description="UvrD-like helicase ATP-binding" evidence="16">
    <location>
        <begin position="96"/>
        <end position="453"/>
    </location>
</feature>
<dbReference type="Pfam" id="PF13361">
    <property type="entry name" value="UvrD_C"/>
    <property type="match status" value="1"/>
</dbReference>
<comment type="catalytic activity">
    <reaction evidence="13">
        <text>ATP + H2O = ADP + phosphate + H(+)</text>
        <dbReference type="Rhea" id="RHEA:13065"/>
        <dbReference type="ChEBI" id="CHEBI:15377"/>
        <dbReference type="ChEBI" id="CHEBI:15378"/>
        <dbReference type="ChEBI" id="CHEBI:30616"/>
        <dbReference type="ChEBI" id="CHEBI:43474"/>
        <dbReference type="ChEBI" id="CHEBI:456216"/>
        <dbReference type="EC" id="5.6.2.4"/>
    </reaction>
</comment>
<keyword evidence="9" id="KW-0234">DNA repair</keyword>
<dbReference type="EMBL" id="JANLCJ010000003">
    <property type="protein sequence ID" value="MCS5734185.1"/>
    <property type="molecule type" value="Genomic_DNA"/>
</dbReference>
<name>A0ABT2H2M5_9MICO</name>
<dbReference type="InterPro" id="IPR038726">
    <property type="entry name" value="PDDEXK_AddAB-type"/>
</dbReference>
<dbReference type="Proteomes" id="UP001165586">
    <property type="component" value="Unassembled WGS sequence"/>
</dbReference>
<dbReference type="Gene3D" id="1.10.486.10">
    <property type="entry name" value="PCRA, domain 4"/>
    <property type="match status" value="1"/>
</dbReference>
<keyword evidence="1" id="KW-0540">Nuclease</keyword>
<dbReference type="InterPro" id="IPR014016">
    <property type="entry name" value="UvrD-like_ATP-bd"/>
</dbReference>
<evidence type="ECO:0000256" key="3">
    <source>
        <dbReference type="ARBA" id="ARBA00022763"/>
    </source>
</evidence>
<dbReference type="PANTHER" id="PTHR11070">
    <property type="entry name" value="UVRD / RECB / PCRA DNA HELICASE FAMILY MEMBER"/>
    <property type="match status" value="1"/>
</dbReference>
<gene>
    <name evidence="18" type="ORF">N1032_10590</name>
</gene>
<dbReference type="InterPro" id="IPR014017">
    <property type="entry name" value="DNA_helicase_UvrD-like_C"/>
</dbReference>
<dbReference type="PANTHER" id="PTHR11070:SF55">
    <property type="entry name" value="DNA 3'-5' HELICASE"/>
    <property type="match status" value="1"/>
</dbReference>
<proteinExistence type="predicted"/>
<evidence type="ECO:0000256" key="5">
    <source>
        <dbReference type="ARBA" id="ARBA00022806"/>
    </source>
</evidence>
<keyword evidence="6" id="KW-0269">Exonuclease</keyword>
<protein>
    <recommendedName>
        <fullName evidence="12">DNA 3'-5' helicase</fullName>
        <ecNumber evidence="12">5.6.2.4</ecNumber>
    </recommendedName>
</protein>
<keyword evidence="2 14" id="KW-0547">Nucleotide-binding</keyword>
<evidence type="ECO:0000256" key="11">
    <source>
        <dbReference type="ARBA" id="ARBA00034617"/>
    </source>
</evidence>
<keyword evidence="3" id="KW-0227">DNA damage</keyword>
<dbReference type="Pfam" id="PF00580">
    <property type="entry name" value="UvrD-helicase"/>
    <property type="match status" value="1"/>
</dbReference>
<evidence type="ECO:0000313" key="19">
    <source>
        <dbReference type="Proteomes" id="UP001165586"/>
    </source>
</evidence>
<feature type="region of interest" description="Disordered" evidence="15">
    <location>
        <begin position="1"/>
        <end position="77"/>
    </location>
</feature>
<evidence type="ECO:0000256" key="1">
    <source>
        <dbReference type="ARBA" id="ARBA00022722"/>
    </source>
</evidence>
<dbReference type="SUPFAM" id="SSF52540">
    <property type="entry name" value="P-loop containing nucleoside triphosphate hydrolases"/>
    <property type="match status" value="1"/>
</dbReference>
<dbReference type="PROSITE" id="PS51217">
    <property type="entry name" value="UVRD_HELICASE_CTER"/>
    <property type="match status" value="1"/>
</dbReference>
<dbReference type="InterPro" id="IPR027417">
    <property type="entry name" value="P-loop_NTPase"/>
</dbReference>
<organism evidence="18 19">
    <name type="scientific">Herbiconiux daphne</name>
    <dbReference type="NCBI Taxonomy" id="2970914"/>
    <lineage>
        <taxon>Bacteria</taxon>
        <taxon>Bacillati</taxon>
        <taxon>Actinomycetota</taxon>
        <taxon>Actinomycetes</taxon>
        <taxon>Micrococcales</taxon>
        <taxon>Microbacteriaceae</taxon>
        <taxon>Herbiconiux</taxon>
    </lineage>
</organism>
<dbReference type="Gene3D" id="3.40.50.300">
    <property type="entry name" value="P-loop containing nucleotide triphosphate hydrolases"/>
    <property type="match status" value="3"/>
</dbReference>
<keyword evidence="19" id="KW-1185">Reference proteome</keyword>